<feature type="compositionally biased region" description="Polar residues" evidence="3">
    <location>
        <begin position="12"/>
        <end position="22"/>
    </location>
</feature>
<dbReference type="AlphaFoldDB" id="A0A8X8B621"/>
<keyword evidence="2" id="KW-0687">Ribonucleoprotein</keyword>
<dbReference type="EMBL" id="JAAMPC010000003">
    <property type="protein sequence ID" value="KAG2322898.1"/>
    <property type="molecule type" value="Genomic_DNA"/>
</dbReference>
<dbReference type="Proteomes" id="UP000886595">
    <property type="component" value="Unassembled WGS sequence"/>
</dbReference>
<dbReference type="PANTHER" id="PTHR11127">
    <property type="entry name" value="60S RIBOSOMAL PROTEIN L14"/>
    <property type="match status" value="1"/>
</dbReference>
<dbReference type="PANTHER" id="PTHR11127:SF2">
    <property type="entry name" value="LARGE RIBOSOMAL SUBUNIT PROTEIN EL14"/>
    <property type="match status" value="1"/>
</dbReference>
<evidence type="ECO:0000313" key="5">
    <source>
        <dbReference type="EMBL" id="KAG2322898.1"/>
    </source>
</evidence>
<reference evidence="5 6" key="1">
    <citation type="submission" date="2020-02" db="EMBL/GenBank/DDBJ databases">
        <authorList>
            <person name="Ma Q."/>
            <person name="Huang Y."/>
            <person name="Song X."/>
            <person name="Pei D."/>
        </authorList>
    </citation>
    <scope>NUCLEOTIDE SEQUENCE [LARGE SCALE GENOMIC DNA]</scope>
    <source>
        <strain evidence="5">Sxm20200214</strain>
        <tissue evidence="5">Leaf</tissue>
    </source>
</reference>
<dbReference type="OrthoDB" id="266020at2759"/>
<sequence>MLYPRSLDPNDSFGSKKQSFSKNPDEGDNDVVIIHEKGKRRRACGTGFVVRKERDEDIELVVALVFSFAPRYMIQLTWNRKLIVKKRRASLDDFDRFKIMLAKIKKAGVVWQELAKHKKEITA</sequence>
<dbReference type="Gene3D" id="6.10.250.2270">
    <property type="match status" value="1"/>
</dbReference>
<dbReference type="GO" id="GO:0003735">
    <property type="term" value="F:structural constituent of ribosome"/>
    <property type="evidence" value="ECO:0007669"/>
    <property type="project" value="InterPro"/>
</dbReference>
<evidence type="ECO:0000256" key="1">
    <source>
        <dbReference type="ARBA" id="ARBA00022980"/>
    </source>
</evidence>
<feature type="region of interest" description="Disordered" evidence="3">
    <location>
        <begin position="1"/>
        <end position="29"/>
    </location>
</feature>
<evidence type="ECO:0000313" key="6">
    <source>
        <dbReference type="Proteomes" id="UP000886595"/>
    </source>
</evidence>
<accession>A0A8X8B621</accession>
<keyword evidence="1" id="KW-0689">Ribosomal protein</keyword>
<keyword evidence="6" id="KW-1185">Reference proteome</keyword>
<dbReference type="GO" id="GO:0042273">
    <property type="term" value="P:ribosomal large subunit biogenesis"/>
    <property type="evidence" value="ECO:0007669"/>
    <property type="project" value="TreeGrafter"/>
</dbReference>
<dbReference type="InterPro" id="IPR039660">
    <property type="entry name" value="Ribosomal_eL14"/>
</dbReference>
<dbReference type="GO" id="GO:0006412">
    <property type="term" value="P:translation"/>
    <property type="evidence" value="ECO:0007669"/>
    <property type="project" value="InterPro"/>
</dbReference>
<name>A0A8X8B621_BRACI</name>
<dbReference type="InterPro" id="IPR002784">
    <property type="entry name" value="Ribosomal_eL14_dom"/>
</dbReference>
<dbReference type="GO" id="GO:0022625">
    <property type="term" value="C:cytosolic large ribosomal subunit"/>
    <property type="evidence" value="ECO:0007669"/>
    <property type="project" value="TreeGrafter"/>
</dbReference>
<feature type="domain" description="Large ribosomal subunit protein eL14" evidence="4">
    <location>
        <begin position="76"/>
        <end position="106"/>
    </location>
</feature>
<protein>
    <recommendedName>
        <fullName evidence="4">Large ribosomal subunit protein eL14 domain-containing protein</fullName>
    </recommendedName>
</protein>
<evidence type="ECO:0000256" key="2">
    <source>
        <dbReference type="ARBA" id="ARBA00023274"/>
    </source>
</evidence>
<evidence type="ECO:0000259" key="4">
    <source>
        <dbReference type="Pfam" id="PF01929"/>
    </source>
</evidence>
<organism evidence="5 6">
    <name type="scientific">Brassica carinata</name>
    <name type="common">Ethiopian mustard</name>
    <name type="synonym">Abyssinian cabbage</name>
    <dbReference type="NCBI Taxonomy" id="52824"/>
    <lineage>
        <taxon>Eukaryota</taxon>
        <taxon>Viridiplantae</taxon>
        <taxon>Streptophyta</taxon>
        <taxon>Embryophyta</taxon>
        <taxon>Tracheophyta</taxon>
        <taxon>Spermatophyta</taxon>
        <taxon>Magnoliopsida</taxon>
        <taxon>eudicotyledons</taxon>
        <taxon>Gunneridae</taxon>
        <taxon>Pentapetalae</taxon>
        <taxon>rosids</taxon>
        <taxon>malvids</taxon>
        <taxon>Brassicales</taxon>
        <taxon>Brassicaceae</taxon>
        <taxon>Brassiceae</taxon>
        <taxon>Brassica</taxon>
    </lineage>
</organism>
<dbReference type="Pfam" id="PF01929">
    <property type="entry name" value="Ribosomal_L14e"/>
    <property type="match status" value="1"/>
</dbReference>
<proteinExistence type="predicted"/>
<dbReference type="GO" id="GO:0003723">
    <property type="term" value="F:RNA binding"/>
    <property type="evidence" value="ECO:0007669"/>
    <property type="project" value="InterPro"/>
</dbReference>
<comment type="caution">
    <text evidence="5">The sequence shown here is derived from an EMBL/GenBank/DDBJ whole genome shotgun (WGS) entry which is preliminary data.</text>
</comment>
<gene>
    <name evidence="5" type="ORF">Bca52824_016111</name>
</gene>
<evidence type="ECO:0000256" key="3">
    <source>
        <dbReference type="SAM" id="MobiDB-lite"/>
    </source>
</evidence>